<keyword evidence="6 19" id="KW-0547">Nucleotide-binding</keyword>
<evidence type="ECO:0000256" key="16">
    <source>
        <dbReference type="ARBA" id="ARBA00075482"/>
    </source>
</evidence>
<organism evidence="24 25">
    <name type="scientific">Fictibacillus aquaticus</name>
    <dbReference type="NCBI Taxonomy" id="2021314"/>
    <lineage>
        <taxon>Bacteria</taxon>
        <taxon>Bacillati</taxon>
        <taxon>Bacillota</taxon>
        <taxon>Bacilli</taxon>
        <taxon>Bacillales</taxon>
        <taxon>Fictibacillaceae</taxon>
        <taxon>Fictibacillus</taxon>
    </lineage>
</organism>
<comment type="PTM">
    <text evidence="19">Carboxylation is probably crucial for Mg(2+) binding and, consequently, for the gamma-phosphate positioning of ATP.</text>
</comment>
<evidence type="ECO:0000256" key="1">
    <source>
        <dbReference type="ARBA" id="ARBA00004752"/>
    </source>
</evidence>
<keyword evidence="10 19" id="KW-0131">Cell cycle</keyword>
<feature type="binding site" evidence="19">
    <location>
        <position position="184"/>
    </location>
    <ligand>
        <name>UDP-N-acetyl-alpha-D-muramoyl-L-alanyl-D-glutamate</name>
        <dbReference type="ChEBI" id="CHEBI:83900"/>
    </ligand>
</feature>
<protein>
    <recommendedName>
        <fullName evidence="15 19">UDP-N-acetylmuramoyl-L-alanyl-D-glutamate--2,6-diaminopimelate ligase</fullName>
        <ecNumber evidence="14 19">6.3.2.13</ecNumber>
    </recommendedName>
    <alternativeName>
        <fullName evidence="16 19">Meso-A2pm-adding enzyme</fullName>
    </alternativeName>
    <alternativeName>
        <fullName evidence="17 19">Meso-diaminopimelate-adding enzyme</fullName>
    </alternativeName>
    <alternativeName>
        <fullName evidence="18 19">UDP-MurNAc-L-Ala-D-Glu:meso-diaminopimelate ligase</fullName>
    </alternativeName>
    <alternativeName>
        <fullName evidence="19">UDP-MurNAc-tripeptide synthetase</fullName>
    </alternativeName>
    <alternativeName>
        <fullName evidence="19">UDP-N-acetylmuramyl-tripeptide synthetase</fullName>
    </alternativeName>
</protein>
<feature type="binding site" evidence="19">
    <location>
        <position position="150"/>
    </location>
    <ligand>
        <name>UDP-N-acetyl-alpha-D-muramoyl-L-alanyl-D-glutamate</name>
        <dbReference type="ChEBI" id="CHEBI:83900"/>
    </ligand>
</feature>
<evidence type="ECO:0000256" key="10">
    <source>
        <dbReference type="ARBA" id="ARBA00023306"/>
    </source>
</evidence>
<keyword evidence="4 19" id="KW-0436">Ligase</keyword>
<keyword evidence="8 19" id="KW-0133">Cell shape</keyword>
<dbReference type="Gene3D" id="3.40.1390.10">
    <property type="entry name" value="MurE/MurF, N-terminal domain"/>
    <property type="match status" value="1"/>
</dbReference>
<evidence type="ECO:0000256" key="11">
    <source>
        <dbReference type="ARBA" id="ARBA00023316"/>
    </source>
</evidence>
<evidence type="ECO:0000256" key="3">
    <source>
        <dbReference type="ARBA" id="ARBA00022490"/>
    </source>
</evidence>
<dbReference type="Proteomes" id="UP000215059">
    <property type="component" value="Unassembled WGS sequence"/>
</dbReference>
<comment type="subcellular location">
    <subcellularLocation>
        <location evidence="19 20">Cytoplasm</location>
    </subcellularLocation>
</comment>
<comment type="cofactor">
    <cofactor evidence="19">
        <name>Mg(2+)</name>
        <dbReference type="ChEBI" id="CHEBI:18420"/>
    </cofactor>
</comment>
<gene>
    <name evidence="19" type="primary">murE</name>
    <name evidence="24" type="ORF">CGZ90_03325</name>
</gene>
<keyword evidence="5 19" id="KW-0132">Cell division</keyword>
<evidence type="ECO:0000256" key="18">
    <source>
        <dbReference type="ARBA" id="ARBA00081560"/>
    </source>
</evidence>
<dbReference type="GO" id="GO:0008360">
    <property type="term" value="P:regulation of cell shape"/>
    <property type="evidence" value="ECO:0007669"/>
    <property type="project" value="UniProtKB-KW"/>
</dbReference>
<dbReference type="GO" id="GO:0005524">
    <property type="term" value="F:ATP binding"/>
    <property type="evidence" value="ECO:0007669"/>
    <property type="project" value="UniProtKB-UniRule"/>
</dbReference>
<dbReference type="Gene3D" id="3.90.190.20">
    <property type="entry name" value="Mur ligase, C-terminal domain"/>
    <property type="match status" value="1"/>
</dbReference>
<comment type="function">
    <text evidence="13 19">Catalyzes the addition of meso-diaminopimelic acid to the nucleotide precursor UDP-N-acetylmuramoyl-L-alanyl-D-glutamate (UMAG) in the biosynthesis of bacterial cell-wall peptidoglycan.</text>
</comment>
<evidence type="ECO:0000256" key="2">
    <source>
        <dbReference type="ARBA" id="ARBA00005898"/>
    </source>
</evidence>
<feature type="short sequence motif" description="Meso-diaminopimelate recognition motif" evidence="19">
    <location>
        <begin position="409"/>
        <end position="412"/>
    </location>
</feature>
<evidence type="ECO:0000256" key="6">
    <source>
        <dbReference type="ARBA" id="ARBA00022741"/>
    </source>
</evidence>
<dbReference type="GO" id="GO:0051301">
    <property type="term" value="P:cell division"/>
    <property type="evidence" value="ECO:0007669"/>
    <property type="project" value="UniProtKB-KW"/>
</dbReference>
<keyword evidence="9 19" id="KW-0573">Peptidoglycan synthesis</keyword>
<evidence type="ECO:0000256" key="9">
    <source>
        <dbReference type="ARBA" id="ARBA00022984"/>
    </source>
</evidence>
<keyword evidence="11 19" id="KW-0961">Cell wall biogenesis/degradation</keyword>
<evidence type="ECO:0000256" key="7">
    <source>
        <dbReference type="ARBA" id="ARBA00022840"/>
    </source>
</evidence>
<accession>A0A235FEK5</accession>
<evidence type="ECO:0000256" key="20">
    <source>
        <dbReference type="RuleBase" id="RU004135"/>
    </source>
</evidence>
<sequence length="491" mass="53603">MELKALLSNLLNYTLNKDENPNIETIEMDSRKPQKNSLFVCIEGFTMDGHDFARQAAENGAAAILAEKEVDSAGLPVIMVNDTRRALAILSDVFYEHPTQSMHLIGITGTNGKTTTSHLIEKILSDASIPAGLIGTIDMKIKGKSYKVANTTPESLFLQKAFHQMKEEGVKTAVMEVSSHALDQGRVRGCDFNIAVFTNLTQDHLDYHRNMEEYLYAKSLLFSQMGNVYKNDEVKAAVLNNDDPASSAFKRVTSSQVLTYGIDTASDMMAKDIEITSRGTVFTLIAPNHENVKVTLNLIGKFSVYNALAAASACFLSGVPLKQIVKSLEAVTGVPGRFETVDAGQDFTVIVDYSHTPDSLENVLRTIKEFAKGKVTAIVGCGGDRDKTKRPIMAGIAVQLADEAVFTSDNPRSEDPMSILKDMEEGVDADARYVTIPDRKEAIEYAVSKASKDDILLIAGKGHETYQIIGSDVLTFDDREVAKEAIGGIKK</sequence>
<dbReference type="Gene3D" id="3.40.1190.10">
    <property type="entry name" value="Mur-like, catalytic domain"/>
    <property type="match status" value="1"/>
</dbReference>
<evidence type="ECO:0000256" key="15">
    <source>
        <dbReference type="ARBA" id="ARBA00072883"/>
    </source>
</evidence>
<keyword evidence="25" id="KW-1185">Reference proteome</keyword>
<feature type="binding site" evidence="19">
    <location>
        <begin position="151"/>
        <end position="152"/>
    </location>
    <ligand>
        <name>UDP-N-acetyl-alpha-D-muramoyl-L-alanyl-D-glutamate</name>
        <dbReference type="ChEBI" id="CHEBI:83900"/>
    </ligand>
</feature>
<dbReference type="GO" id="GO:0005737">
    <property type="term" value="C:cytoplasm"/>
    <property type="evidence" value="ECO:0007669"/>
    <property type="project" value="UniProtKB-SubCell"/>
</dbReference>
<feature type="binding site" evidence="19">
    <location>
        <position position="30"/>
    </location>
    <ligand>
        <name>UDP-N-acetyl-alpha-D-muramoyl-L-alanyl-D-glutamate</name>
        <dbReference type="ChEBI" id="CHEBI:83900"/>
    </ligand>
</feature>
<dbReference type="NCBIfam" id="NF001124">
    <property type="entry name" value="PRK00139.1-2"/>
    <property type="match status" value="1"/>
</dbReference>
<evidence type="ECO:0000259" key="22">
    <source>
        <dbReference type="Pfam" id="PF02875"/>
    </source>
</evidence>
<evidence type="ECO:0000256" key="14">
    <source>
        <dbReference type="ARBA" id="ARBA00066633"/>
    </source>
</evidence>
<feature type="binding site" evidence="19">
    <location>
        <begin position="409"/>
        <end position="412"/>
    </location>
    <ligand>
        <name>meso-2,6-diaminopimelate</name>
        <dbReference type="ChEBI" id="CHEBI:57791"/>
    </ligand>
</feature>
<evidence type="ECO:0000256" key="19">
    <source>
        <dbReference type="HAMAP-Rule" id="MF_00208"/>
    </source>
</evidence>
<dbReference type="SUPFAM" id="SSF53244">
    <property type="entry name" value="MurD-like peptide ligases, peptide-binding domain"/>
    <property type="match status" value="1"/>
</dbReference>
<feature type="binding site" evidence="19">
    <location>
        <position position="460"/>
    </location>
    <ligand>
        <name>meso-2,6-diaminopimelate</name>
        <dbReference type="ChEBI" id="CHEBI:57791"/>
    </ligand>
</feature>
<evidence type="ECO:0000256" key="13">
    <source>
        <dbReference type="ARBA" id="ARBA00056782"/>
    </source>
</evidence>
<reference evidence="24 25" key="1">
    <citation type="submission" date="2017-07" db="EMBL/GenBank/DDBJ databases">
        <title>Fictibacillus sp. nov. GDSW-R2A3 Genome sequencing and assembly.</title>
        <authorList>
            <person name="Mayilraj S."/>
        </authorList>
    </citation>
    <scope>NUCLEOTIDE SEQUENCE [LARGE SCALE GENOMIC DNA]</scope>
    <source>
        <strain evidence="24 25">GDSW-R2A3</strain>
    </source>
</reference>
<evidence type="ECO:0000259" key="21">
    <source>
        <dbReference type="Pfam" id="PF01225"/>
    </source>
</evidence>
<comment type="catalytic activity">
    <reaction evidence="12 19">
        <text>UDP-N-acetyl-alpha-D-muramoyl-L-alanyl-D-glutamate + meso-2,6-diaminopimelate + ATP = UDP-N-acetyl-alpha-D-muramoyl-L-alanyl-gamma-D-glutamyl-meso-2,6-diaminopimelate + ADP + phosphate + H(+)</text>
        <dbReference type="Rhea" id="RHEA:23676"/>
        <dbReference type="ChEBI" id="CHEBI:15378"/>
        <dbReference type="ChEBI" id="CHEBI:30616"/>
        <dbReference type="ChEBI" id="CHEBI:43474"/>
        <dbReference type="ChEBI" id="CHEBI:57791"/>
        <dbReference type="ChEBI" id="CHEBI:83900"/>
        <dbReference type="ChEBI" id="CHEBI:83905"/>
        <dbReference type="ChEBI" id="CHEBI:456216"/>
        <dbReference type="EC" id="6.3.2.13"/>
    </reaction>
</comment>
<dbReference type="GO" id="GO:0009252">
    <property type="term" value="P:peptidoglycan biosynthetic process"/>
    <property type="evidence" value="ECO:0007669"/>
    <property type="project" value="UniProtKB-UniRule"/>
</dbReference>
<dbReference type="AlphaFoldDB" id="A0A235FEK5"/>
<comment type="pathway">
    <text evidence="1 19 20">Cell wall biogenesis; peptidoglycan biosynthesis.</text>
</comment>
<dbReference type="NCBIfam" id="NF001126">
    <property type="entry name" value="PRK00139.1-4"/>
    <property type="match status" value="1"/>
</dbReference>
<feature type="binding site" evidence="19">
    <location>
        <position position="186"/>
    </location>
    <ligand>
        <name>UDP-N-acetyl-alpha-D-muramoyl-L-alanyl-D-glutamate</name>
        <dbReference type="ChEBI" id="CHEBI:83900"/>
    </ligand>
</feature>
<dbReference type="GO" id="GO:0004326">
    <property type="term" value="F:tetrahydrofolylpolyglutamate synthase activity"/>
    <property type="evidence" value="ECO:0007669"/>
    <property type="project" value="InterPro"/>
</dbReference>
<dbReference type="HAMAP" id="MF_00208">
    <property type="entry name" value="MurE"/>
    <property type="match status" value="1"/>
</dbReference>
<dbReference type="GO" id="GO:0000287">
    <property type="term" value="F:magnesium ion binding"/>
    <property type="evidence" value="ECO:0007669"/>
    <property type="project" value="UniProtKB-UniRule"/>
</dbReference>
<proteinExistence type="inferred from homology"/>
<dbReference type="OrthoDB" id="9800958at2"/>
<dbReference type="EMBL" id="NOII01000001">
    <property type="protein sequence ID" value="OYD59806.1"/>
    <property type="molecule type" value="Genomic_DNA"/>
</dbReference>
<dbReference type="UniPathway" id="UPA00219"/>
<dbReference type="SUPFAM" id="SSF63418">
    <property type="entry name" value="MurE/MurF N-terminal domain"/>
    <property type="match status" value="1"/>
</dbReference>
<dbReference type="PANTHER" id="PTHR23135:SF4">
    <property type="entry name" value="UDP-N-ACETYLMURAMOYL-L-ALANYL-D-GLUTAMATE--2,6-DIAMINOPIMELATE LIGASE MURE HOMOLOG, CHLOROPLASTIC"/>
    <property type="match status" value="1"/>
</dbReference>
<evidence type="ECO:0000256" key="8">
    <source>
        <dbReference type="ARBA" id="ARBA00022960"/>
    </source>
</evidence>
<name>A0A235FEK5_9BACL</name>
<evidence type="ECO:0000256" key="12">
    <source>
        <dbReference type="ARBA" id="ARBA00050251"/>
    </source>
</evidence>
<comment type="caution">
    <text evidence="19">Lacks conserved residue(s) required for the propagation of feature annotation.</text>
</comment>
<feature type="binding site" evidence="19">
    <location>
        <position position="178"/>
    </location>
    <ligand>
        <name>UDP-N-acetyl-alpha-D-muramoyl-L-alanyl-D-glutamate</name>
        <dbReference type="ChEBI" id="CHEBI:83900"/>
    </ligand>
</feature>
<dbReference type="PANTHER" id="PTHR23135">
    <property type="entry name" value="MUR LIGASE FAMILY MEMBER"/>
    <property type="match status" value="1"/>
</dbReference>
<evidence type="ECO:0000259" key="23">
    <source>
        <dbReference type="Pfam" id="PF08245"/>
    </source>
</evidence>
<evidence type="ECO:0000256" key="4">
    <source>
        <dbReference type="ARBA" id="ARBA00022598"/>
    </source>
</evidence>
<dbReference type="InterPro" id="IPR036565">
    <property type="entry name" value="Mur-like_cat_sf"/>
</dbReference>
<dbReference type="RefSeq" id="WP_094251769.1">
    <property type="nucleotide sequence ID" value="NZ_JBHLXL010000001.1"/>
</dbReference>
<evidence type="ECO:0000256" key="5">
    <source>
        <dbReference type="ARBA" id="ARBA00022618"/>
    </source>
</evidence>
<feature type="domain" description="Mur ligase central" evidence="23">
    <location>
        <begin position="107"/>
        <end position="313"/>
    </location>
</feature>
<dbReference type="NCBIfam" id="TIGR01085">
    <property type="entry name" value="murE"/>
    <property type="match status" value="1"/>
</dbReference>
<comment type="similarity">
    <text evidence="2 19">Belongs to the MurCDEF family. MurE subfamily.</text>
</comment>
<dbReference type="Pfam" id="PF02875">
    <property type="entry name" value="Mur_ligase_C"/>
    <property type="match status" value="1"/>
</dbReference>
<dbReference type="GO" id="GO:0008765">
    <property type="term" value="F:UDP-N-acetylmuramoylalanyl-D-glutamate-2,6-diaminopimelate ligase activity"/>
    <property type="evidence" value="ECO:0007669"/>
    <property type="project" value="UniProtKB-UniRule"/>
</dbReference>
<dbReference type="SUPFAM" id="SSF53623">
    <property type="entry name" value="MurD-like peptide ligases, catalytic domain"/>
    <property type="match status" value="1"/>
</dbReference>
<feature type="binding site" evidence="19">
    <location>
        <position position="464"/>
    </location>
    <ligand>
        <name>meso-2,6-diaminopimelate</name>
        <dbReference type="ChEBI" id="CHEBI:57791"/>
    </ligand>
</feature>
<feature type="domain" description="Mur ligase C-terminal" evidence="22">
    <location>
        <begin position="336"/>
        <end position="462"/>
    </location>
</feature>
<evidence type="ECO:0000313" key="25">
    <source>
        <dbReference type="Proteomes" id="UP000215059"/>
    </source>
</evidence>
<dbReference type="InterPro" id="IPR018109">
    <property type="entry name" value="Folylpolyglutamate_synth_CS"/>
</dbReference>
<evidence type="ECO:0000313" key="24">
    <source>
        <dbReference type="EMBL" id="OYD59806.1"/>
    </source>
</evidence>
<dbReference type="EC" id="6.3.2.13" evidence="14 19"/>
<dbReference type="InterPro" id="IPR036615">
    <property type="entry name" value="Mur_ligase_C_dom_sf"/>
</dbReference>
<keyword evidence="3 19" id="KW-0963">Cytoplasm</keyword>
<dbReference type="InterPro" id="IPR035911">
    <property type="entry name" value="MurE/MurF_N"/>
</dbReference>
<keyword evidence="7 19" id="KW-0067">ATP-binding</keyword>
<dbReference type="Pfam" id="PF08245">
    <property type="entry name" value="Mur_ligase_M"/>
    <property type="match status" value="1"/>
</dbReference>
<feature type="domain" description="Mur ligase N-terminal catalytic" evidence="21">
    <location>
        <begin position="23"/>
        <end position="95"/>
    </location>
</feature>
<dbReference type="InterPro" id="IPR004101">
    <property type="entry name" value="Mur_ligase_C"/>
</dbReference>
<feature type="modified residue" description="N6-carboxylysine" evidence="19">
    <location>
        <position position="218"/>
    </location>
</feature>
<dbReference type="InterPro" id="IPR000713">
    <property type="entry name" value="Mur_ligase_N"/>
</dbReference>
<dbReference type="Pfam" id="PF01225">
    <property type="entry name" value="Mur_ligase"/>
    <property type="match status" value="1"/>
</dbReference>
<dbReference type="InterPro" id="IPR013221">
    <property type="entry name" value="Mur_ligase_cen"/>
</dbReference>
<dbReference type="FunFam" id="3.90.190.20:FF:000006">
    <property type="entry name" value="UDP-N-acetylmuramoyl-L-alanyl-D-glutamate--2,6-diaminopimelate ligase"/>
    <property type="match status" value="1"/>
</dbReference>
<feature type="binding site" evidence="19">
    <location>
        <begin position="109"/>
        <end position="115"/>
    </location>
    <ligand>
        <name>ATP</name>
        <dbReference type="ChEBI" id="CHEBI:30616"/>
    </ligand>
</feature>
<dbReference type="InterPro" id="IPR005761">
    <property type="entry name" value="UDP-N-AcMur-Glu-dNH2Pim_ligase"/>
</dbReference>
<comment type="caution">
    <text evidence="24">The sequence shown here is derived from an EMBL/GenBank/DDBJ whole genome shotgun (WGS) entry which is preliminary data.</text>
</comment>
<evidence type="ECO:0000256" key="17">
    <source>
        <dbReference type="ARBA" id="ARBA00076158"/>
    </source>
</evidence>
<dbReference type="PROSITE" id="PS01011">
    <property type="entry name" value="FOLYLPOLYGLU_SYNT_1"/>
    <property type="match status" value="1"/>
</dbReference>
<feature type="binding site" evidence="19">
    <location>
        <position position="385"/>
    </location>
    <ligand>
        <name>meso-2,6-diaminopimelate</name>
        <dbReference type="ChEBI" id="CHEBI:57791"/>
    </ligand>
</feature>
<keyword evidence="19" id="KW-0460">Magnesium</keyword>
<dbReference type="GO" id="GO:0071555">
    <property type="term" value="P:cell wall organization"/>
    <property type="evidence" value="ECO:0007669"/>
    <property type="project" value="UniProtKB-KW"/>
</dbReference>